<dbReference type="Proteomes" id="UP001569963">
    <property type="component" value="Unassembled WGS sequence"/>
</dbReference>
<feature type="compositionally biased region" description="Gly residues" evidence="6">
    <location>
        <begin position="355"/>
        <end position="369"/>
    </location>
</feature>
<dbReference type="InterPro" id="IPR000719">
    <property type="entry name" value="Prot_kinase_dom"/>
</dbReference>
<dbReference type="SMART" id="SM00220">
    <property type="entry name" value="S_TKc"/>
    <property type="match status" value="1"/>
</dbReference>
<dbReference type="Pfam" id="PF00069">
    <property type="entry name" value="Pkinase"/>
    <property type="match status" value="1"/>
</dbReference>
<dbReference type="CDD" id="cd14014">
    <property type="entry name" value="STKc_PknB_like"/>
    <property type="match status" value="1"/>
</dbReference>
<dbReference type="SUPFAM" id="SSF56112">
    <property type="entry name" value="Protein kinase-like (PK-like)"/>
    <property type="match status" value="1"/>
</dbReference>
<evidence type="ECO:0000256" key="1">
    <source>
        <dbReference type="ARBA" id="ARBA00022679"/>
    </source>
</evidence>
<dbReference type="InterPro" id="IPR017441">
    <property type="entry name" value="Protein_kinase_ATP_BS"/>
</dbReference>
<keyword evidence="9" id="KW-1185">Reference proteome</keyword>
<name>A0ABV4QDD0_9ACTN</name>
<dbReference type="PROSITE" id="PS00108">
    <property type="entry name" value="PROTEIN_KINASE_ST"/>
    <property type="match status" value="1"/>
</dbReference>
<feature type="domain" description="Protein kinase" evidence="7">
    <location>
        <begin position="15"/>
        <end position="268"/>
    </location>
</feature>
<evidence type="ECO:0000256" key="4">
    <source>
        <dbReference type="ARBA" id="ARBA00022840"/>
    </source>
</evidence>
<evidence type="ECO:0000256" key="2">
    <source>
        <dbReference type="ARBA" id="ARBA00022741"/>
    </source>
</evidence>
<dbReference type="EC" id="2.7.11.1" evidence="8"/>
<evidence type="ECO:0000259" key="7">
    <source>
        <dbReference type="PROSITE" id="PS50011"/>
    </source>
</evidence>
<evidence type="ECO:0000313" key="9">
    <source>
        <dbReference type="Proteomes" id="UP001569963"/>
    </source>
</evidence>
<protein>
    <submittedName>
        <fullName evidence="8">Serine/threonine-protein kinase</fullName>
        <ecNumber evidence="8">2.7.11.1</ecNumber>
    </submittedName>
</protein>
<sequence>MQALRAGDPAELGGYQLLARLGAGGMGQVYLALTRGGRHIAIKVVRDDFEGPQALARFRREVATVQAIRSPHTAALVGAELDELPYWLATEYIPGPTLAQAVAAHGAFSPRAGLRLLATLAEAVADVHARGIEHRDLKPQNVILAKDGPKLIDFGIARGDDQTAITRTGAMAGTPGYLAPEVVLRGETGRAMDVFALAATVAFACTGRPPFGGGDAQAVVYRSIHQEMELDGLDPQLAALLRSAGHKDPQQRPTAAELLERCRVTGALTDEEDYRRLHSIAPAPPASAEEAVATGLLPRGHHGATRPRAAVLLTIAGVVAVVLAMSFGARSLLQGDGGTGAASGPSTGVSATGAGRSGGRPTGSVGSAGGQKTDPNPGVSPSVVNNKIAGAPDDLYWSPKTKTCDPAVPVVEQIPMRLVVDPPTGKVSGSSATIRFGVEGGGVPDPPYYLAAAVYPALPATGWDESQLSKPFALPQRGWERTLEYPRDFKSKHHATWPLSSGEWVVLAYHVHSNGTAVLIDCTGFEVA</sequence>
<accession>A0ABV4QDD0</accession>
<feature type="binding site" evidence="5">
    <location>
        <position position="43"/>
    </location>
    <ligand>
        <name>ATP</name>
        <dbReference type="ChEBI" id="CHEBI:30616"/>
    </ligand>
</feature>
<dbReference type="GO" id="GO:0004674">
    <property type="term" value="F:protein serine/threonine kinase activity"/>
    <property type="evidence" value="ECO:0007669"/>
    <property type="project" value="UniProtKB-EC"/>
</dbReference>
<dbReference type="InterPro" id="IPR008271">
    <property type="entry name" value="Ser/Thr_kinase_AS"/>
</dbReference>
<dbReference type="Gene3D" id="1.10.510.10">
    <property type="entry name" value="Transferase(Phosphotransferase) domain 1"/>
    <property type="match status" value="1"/>
</dbReference>
<feature type="compositionally biased region" description="Low complexity" evidence="6">
    <location>
        <begin position="342"/>
        <end position="354"/>
    </location>
</feature>
<dbReference type="EMBL" id="JAXCEI010000008">
    <property type="protein sequence ID" value="MFA1541056.1"/>
    <property type="molecule type" value="Genomic_DNA"/>
</dbReference>
<dbReference type="PANTHER" id="PTHR43289:SF34">
    <property type="entry name" value="SERINE_THREONINE-PROTEIN KINASE YBDM-RELATED"/>
    <property type="match status" value="1"/>
</dbReference>
<dbReference type="InterPro" id="IPR011009">
    <property type="entry name" value="Kinase-like_dom_sf"/>
</dbReference>
<feature type="region of interest" description="Disordered" evidence="6">
    <location>
        <begin position="337"/>
        <end position="385"/>
    </location>
</feature>
<comment type="caution">
    <text evidence="8">The sequence shown here is derived from an EMBL/GenBank/DDBJ whole genome shotgun (WGS) entry which is preliminary data.</text>
</comment>
<organism evidence="8 9">
    <name type="scientific">Actinomadura monticuli</name>
    <dbReference type="NCBI Taxonomy" id="3097367"/>
    <lineage>
        <taxon>Bacteria</taxon>
        <taxon>Bacillati</taxon>
        <taxon>Actinomycetota</taxon>
        <taxon>Actinomycetes</taxon>
        <taxon>Streptosporangiales</taxon>
        <taxon>Thermomonosporaceae</taxon>
        <taxon>Actinomadura</taxon>
    </lineage>
</organism>
<keyword evidence="3 8" id="KW-0418">Kinase</keyword>
<keyword evidence="4 5" id="KW-0067">ATP-binding</keyword>
<proteinExistence type="predicted"/>
<evidence type="ECO:0000313" key="8">
    <source>
        <dbReference type="EMBL" id="MFA1541056.1"/>
    </source>
</evidence>
<dbReference type="PROSITE" id="PS50011">
    <property type="entry name" value="PROTEIN_KINASE_DOM"/>
    <property type="match status" value="1"/>
</dbReference>
<evidence type="ECO:0000256" key="3">
    <source>
        <dbReference type="ARBA" id="ARBA00022777"/>
    </source>
</evidence>
<evidence type="ECO:0000256" key="5">
    <source>
        <dbReference type="PROSITE-ProRule" id="PRU10141"/>
    </source>
</evidence>
<keyword evidence="1 8" id="KW-0808">Transferase</keyword>
<reference evidence="8 9" key="1">
    <citation type="submission" date="2023-11" db="EMBL/GenBank/DDBJ databases">
        <title>Actinomadura monticuli sp. nov., isolated from volcanic ash.</title>
        <authorList>
            <person name="Lee S.D."/>
            <person name="Yang H."/>
            <person name="Kim I.S."/>
        </authorList>
    </citation>
    <scope>NUCLEOTIDE SEQUENCE [LARGE SCALE GENOMIC DNA]</scope>
    <source>
        <strain evidence="8 9">DLS-62</strain>
    </source>
</reference>
<dbReference type="RefSeq" id="WP_371951120.1">
    <property type="nucleotide sequence ID" value="NZ_JAXCEI010000008.1"/>
</dbReference>
<evidence type="ECO:0000256" key="6">
    <source>
        <dbReference type="SAM" id="MobiDB-lite"/>
    </source>
</evidence>
<keyword evidence="2 5" id="KW-0547">Nucleotide-binding</keyword>
<gene>
    <name evidence="8" type="ORF">SM611_19185</name>
</gene>
<dbReference type="PROSITE" id="PS00107">
    <property type="entry name" value="PROTEIN_KINASE_ATP"/>
    <property type="match status" value="1"/>
</dbReference>
<dbReference type="PANTHER" id="PTHR43289">
    <property type="entry name" value="MITOGEN-ACTIVATED PROTEIN KINASE KINASE KINASE 20-RELATED"/>
    <property type="match status" value="1"/>
</dbReference>